<dbReference type="Proteomes" id="UP000029995">
    <property type="component" value="Unassembled WGS sequence"/>
</dbReference>
<dbReference type="AlphaFoldDB" id="A0A0A0D3Z7"/>
<evidence type="ECO:0000313" key="3">
    <source>
        <dbReference type="Proteomes" id="UP000029995"/>
    </source>
</evidence>
<dbReference type="InterPro" id="IPR024064">
    <property type="entry name" value="FdhE-like_sf"/>
</dbReference>
<accession>A0A0A0D3Z7</accession>
<proteinExistence type="predicted"/>
<dbReference type="Pfam" id="PF04216">
    <property type="entry name" value="FdhE_N"/>
    <property type="match status" value="1"/>
</dbReference>
<feature type="non-terminal residue" evidence="2">
    <location>
        <position position="73"/>
    </location>
</feature>
<dbReference type="RefSeq" id="WP_034844952.1">
    <property type="nucleotide sequence ID" value="NZ_JANX01000437.1"/>
</dbReference>
<dbReference type="SUPFAM" id="SSF144020">
    <property type="entry name" value="FdhE-like"/>
    <property type="match status" value="1"/>
</dbReference>
<comment type="caution">
    <text evidence="2">The sequence shown here is derived from an EMBL/GenBank/DDBJ whole genome shotgun (WGS) entry which is preliminary data.</text>
</comment>
<dbReference type="InterPro" id="IPR056774">
    <property type="entry name" value="FdhE_N"/>
</dbReference>
<dbReference type="EMBL" id="JANX01000437">
    <property type="protein sequence ID" value="KGM31792.1"/>
    <property type="molecule type" value="Genomic_DNA"/>
</dbReference>
<name>A0A0A0D3Z7_9PROT</name>
<evidence type="ECO:0000313" key="2">
    <source>
        <dbReference type="EMBL" id="KGM31792.1"/>
    </source>
</evidence>
<organism evidence="2 3">
    <name type="scientific">Inquilinus limosus MP06</name>
    <dbReference type="NCBI Taxonomy" id="1398085"/>
    <lineage>
        <taxon>Bacteria</taxon>
        <taxon>Pseudomonadati</taxon>
        <taxon>Pseudomonadota</taxon>
        <taxon>Alphaproteobacteria</taxon>
        <taxon>Rhodospirillales</taxon>
        <taxon>Rhodospirillaceae</taxon>
        <taxon>Inquilinus</taxon>
    </lineage>
</organism>
<protein>
    <submittedName>
        <fullName evidence="2">Formate dehydrogenase</fullName>
    </submittedName>
</protein>
<evidence type="ECO:0000259" key="1">
    <source>
        <dbReference type="Pfam" id="PF04216"/>
    </source>
</evidence>
<reference evidence="2 3" key="1">
    <citation type="submission" date="2014-01" db="EMBL/GenBank/DDBJ databases">
        <title>Genome sequence determination for a cystic fibrosis isolate, Inquilinus limosus.</title>
        <authorList>
            <person name="Pino M."/>
            <person name="Di Conza J."/>
            <person name="Gutkind G."/>
        </authorList>
    </citation>
    <scope>NUCLEOTIDE SEQUENCE [LARGE SCALE GENOMIC DNA]</scope>
    <source>
        <strain evidence="2 3">MP06</strain>
    </source>
</reference>
<dbReference type="OrthoDB" id="9794151at2"/>
<sequence>MSDEQARPDPTVIGDVAAPPFARLPDPLQLCINRTLRLRVLAAGSEIGPYLRFLSDLVELQYRIQDDLPEPAL</sequence>
<feature type="domain" description="FdhE N-terminal" evidence="1">
    <location>
        <begin position="19"/>
        <end position="70"/>
    </location>
</feature>
<gene>
    <name evidence="2" type="ORF">P409_25165</name>
</gene>